<feature type="compositionally biased region" description="Polar residues" evidence="1">
    <location>
        <begin position="17"/>
        <end position="53"/>
    </location>
</feature>
<reference evidence="2 3" key="2">
    <citation type="submission" date="2018-10" db="EMBL/GenBank/DDBJ databases">
        <authorList>
            <consortium name="Pathogen Informatics"/>
        </authorList>
    </citation>
    <scope>NUCLEOTIDE SEQUENCE [LARGE SCALE GENOMIC DNA]</scope>
</reference>
<feature type="compositionally biased region" description="Low complexity" evidence="1">
    <location>
        <begin position="355"/>
        <end position="369"/>
    </location>
</feature>
<feature type="compositionally biased region" description="Basic and acidic residues" evidence="1">
    <location>
        <begin position="273"/>
        <end position="284"/>
    </location>
</feature>
<name>A0A0N4VGR8_ENTVE</name>
<evidence type="ECO:0000313" key="4">
    <source>
        <dbReference type="WBParaSite" id="EVEC_0001000001-mRNA-1"/>
    </source>
</evidence>
<dbReference type="STRING" id="51028.A0A0N4VGR8"/>
<evidence type="ECO:0000313" key="3">
    <source>
        <dbReference type="Proteomes" id="UP000274131"/>
    </source>
</evidence>
<feature type="compositionally biased region" description="Basic residues" evidence="1">
    <location>
        <begin position="70"/>
        <end position="81"/>
    </location>
</feature>
<dbReference type="WBParaSite" id="EVEC_0001000001-mRNA-1">
    <property type="protein sequence ID" value="EVEC_0001000001-mRNA-1"/>
    <property type="gene ID" value="EVEC_0001000001"/>
</dbReference>
<feature type="region of interest" description="Disordered" evidence="1">
    <location>
        <begin position="1"/>
        <end position="409"/>
    </location>
</feature>
<feature type="compositionally biased region" description="Basic and acidic residues" evidence="1">
    <location>
        <begin position="305"/>
        <end position="320"/>
    </location>
</feature>
<evidence type="ECO:0000313" key="2">
    <source>
        <dbReference type="EMBL" id="VDD94614.1"/>
    </source>
</evidence>
<gene>
    <name evidence="2" type="ORF">EVEC_LOCUS9365</name>
</gene>
<feature type="compositionally biased region" description="Polar residues" evidence="1">
    <location>
        <begin position="247"/>
        <end position="272"/>
    </location>
</feature>
<feature type="compositionally biased region" description="Basic and acidic residues" evidence="1">
    <location>
        <begin position="139"/>
        <end position="186"/>
    </location>
</feature>
<organism evidence="4">
    <name type="scientific">Enterobius vermicularis</name>
    <name type="common">Human pinworm</name>
    <dbReference type="NCBI Taxonomy" id="51028"/>
    <lineage>
        <taxon>Eukaryota</taxon>
        <taxon>Metazoa</taxon>
        <taxon>Ecdysozoa</taxon>
        <taxon>Nematoda</taxon>
        <taxon>Chromadorea</taxon>
        <taxon>Rhabditida</taxon>
        <taxon>Spirurina</taxon>
        <taxon>Oxyuridomorpha</taxon>
        <taxon>Oxyuroidea</taxon>
        <taxon>Oxyuridae</taxon>
        <taxon>Enterobius</taxon>
    </lineage>
</organism>
<accession>A0A0N4VGR8</accession>
<feature type="compositionally biased region" description="Polar residues" evidence="1">
    <location>
        <begin position="372"/>
        <end position="394"/>
    </location>
</feature>
<feature type="compositionally biased region" description="Basic and acidic residues" evidence="1">
    <location>
        <begin position="212"/>
        <end position="230"/>
    </location>
</feature>
<feature type="compositionally biased region" description="Basic and acidic residues" evidence="1">
    <location>
        <begin position="82"/>
        <end position="101"/>
    </location>
</feature>
<dbReference type="AlphaFoldDB" id="A0A0N4VGR8"/>
<feature type="compositionally biased region" description="Polar residues" evidence="1">
    <location>
        <begin position="187"/>
        <end position="197"/>
    </location>
</feature>
<keyword evidence="3" id="KW-1185">Reference proteome</keyword>
<dbReference type="Proteomes" id="UP000274131">
    <property type="component" value="Unassembled WGS sequence"/>
</dbReference>
<evidence type="ECO:0000256" key="1">
    <source>
        <dbReference type="SAM" id="MobiDB-lite"/>
    </source>
</evidence>
<feature type="compositionally biased region" description="Polar residues" evidence="1">
    <location>
        <begin position="290"/>
        <end position="301"/>
    </location>
</feature>
<sequence>MDSKRGLSFARVVSGVDSENPQPRSETAVTTTSGGSPQTNNPQSDAQQSNTAVSVEKKDKTEKASQSFLTHHHGRRNRPPRHSMDRERERERDRVDKKVKEGSSLTKLEEQEVAPSAPTVVLGPAPVPAVNAWFKNSSKSKEASADDKQAEAKSFAKLETKKQESGGKAESAKKFEFSKNKKEKQNLEPSESLTSGLKNDDKLIQNSPSTEIKLDVSENKEAVTRVDDKGWPSLNAALSEDAKSEVTAVQSVHKGSSSRQGSPNAENSSSDSNRPEAKREKETGEGGGSNNIVTSKSSRSGKNWKKLDIDVDYAGREGQSRRSNNSKADQIQFSQRNRRGACNIKQTGKEGVGSGAPAVGSAGGAATESTADKANTFQGNSGAASTVLQSSASIGNADHNEEYVEENYW</sequence>
<feature type="compositionally biased region" description="Polar residues" evidence="1">
    <location>
        <begin position="321"/>
        <end position="335"/>
    </location>
</feature>
<dbReference type="OrthoDB" id="5867146at2759"/>
<protein>
    <submittedName>
        <fullName evidence="4">HTH La-type RNA-binding domain-containing protein</fullName>
    </submittedName>
</protein>
<proteinExistence type="predicted"/>
<reference evidence="4" key="1">
    <citation type="submission" date="2017-02" db="UniProtKB">
        <authorList>
            <consortium name="WormBaseParasite"/>
        </authorList>
    </citation>
    <scope>IDENTIFICATION</scope>
</reference>
<dbReference type="EMBL" id="UXUI01009992">
    <property type="protein sequence ID" value="VDD94614.1"/>
    <property type="molecule type" value="Genomic_DNA"/>
</dbReference>